<comment type="caution">
    <text evidence="2">The sequence shown here is derived from an EMBL/GenBank/DDBJ whole genome shotgun (WGS) entry which is preliminary data.</text>
</comment>
<evidence type="ECO:0000313" key="3">
    <source>
        <dbReference type="Proteomes" id="UP001161422"/>
    </source>
</evidence>
<feature type="transmembrane region" description="Helical" evidence="1">
    <location>
        <begin position="82"/>
        <end position="102"/>
    </location>
</feature>
<dbReference type="Proteomes" id="UP001161422">
    <property type="component" value="Unassembled WGS sequence"/>
</dbReference>
<dbReference type="RefSeq" id="WP_095506526.1">
    <property type="nucleotide sequence ID" value="NZ_BSNC01000003.1"/>
</dbReference>
<dbReference type="GO" id="GO:0005886">
    <property type="term" value="C:plasma membrane"/>
    <property type="evidence" value="ECO:0007669"/>
    <property type="project" value="TreeGrafter"/>
</dbReference>
<organism evidence="2 3">
    <name type="scientific">Paraferrimonas sedimenticola</name>
    <dbReference type="NCBI Taxonomy" id="375674"/>
    <lineage>
        <taxon>Bacteria</taxon>
        <taxon>Pseudomonadati</taxon>
        <taxon>Pseudomonadota</taxon>
        <taxon>Gammaproteobacteria</taxon>
        <taxon>Alteromonadales</taxon>
        <taxon>Ferrimonadaceae</taxon>
        <taxon>Paraferrimonas</taxon>
    </lineage>
</organism>
<feature type="transmembrane region" description="Helical" evidence="1">
    <location>
        <begin position="21"/>
        <end position="40"/>
    </location>
</feature>
<sequence length="120" mass="13177">MNWYIHVLKNYAVFSGRARRTEYWMFTLISFLISIALGVIDGMTGAGESAGLLGSLYGLAVLIPSIAVTVRRLHDTGRSGWWCLIVLIPILGWIALLVFCVLDSNSDENEYGANPKLATA</sequence>
<accession>A0AA37RVF5</accession>
<name>A0AA37RVF5_9GAMM</name>
<feature type="transmembrane region" description="Helical" evidence="1">
    <location>
        <begin position="52"/>
        <end position="70"/>
    </location>
</feature>
<gene>
    <name evidence="2" type="ORF">GCM10007895_12690</name>
</gene>
<evidence type="ECO:0000313" key="2">
    <source>
        <dbReference type="EMBL" id="GLP95963.1"/>
    </source>
</evidence>
<dbReference type="EMBL" id="BSNC01000003">
    <property type="protein sequence ID" value="GLP95963.1"/>
    <property type="molecule type" value="Genomic_DNA"/>
</dbReference>
<dbReference type="AlphaFoldDB" id="A0AA37RVF5"/>
<dbReference type="InterPro" id="IPR008523">
    <property type="entry name" value="DUF805"/>
</dbReference>
<keyword evidence="1" id="KW-0472">Membrane</keyword>
<evidence type="ECO:0000256" key="1">
    <source>
        <dbReference type="SAM" id="Phobius"/>
    </source>
</evidence>
<proteinExistence type="predicted"/>
<keyword evidence="1" id="KW-0812">Transmembrane</keyword>
<keyword evidence="1" id="KW-1133">Transmembrane helix</keyword>
<dbReference type="PANTHER" id="PTHR34980:SF2">
    <property type="entry name" value="INNER MEMBRANE PROTEIN YHAH-RELATED"/>
    <property type="match status" value="1"/>
</dbReference>
<protein>
    <submittedName>
        <fullName evidence="2">DUF805 domain-containing protein</fullName>
    </submittedName>
</protein>
<dbReference type="Pfam" id="PF05656">
    <property type="entry name" value="DUF805"/>
    <property type="match status" value="1"/>
</dbReference>
<dbReference type="PANTHER" id="PTHR34980">
    <property type="entry name" value="INNER MEMBRANE PROTEIN-RELATED-RELATED"/>
    <property type="match status" value="1"/>
</dbReference>
<reference evidence="2" key="2">
    <citation type="submission" date="2023-01" db="EMBL/GenBank/DDBJ databases">
        <title>Draft genome sequence of Paraferrimonas sedimenticola strain NBRC 101628.</title>
        <authorList>
            <person name="Sun Q."/>
            <person name="Mori K."/>
        </authorList>
    </citation>
    <scope>NUCLEOTIDE SEQUENCE</scope>
    <source>
        <strain evidence="2">NBRC 101628</strain>
    </source>
</reference>
<reference evidence="2" key="1">
    <citation type="journal article" date="2014" name="Int. J. Syst. Evol. Microbiol.">
        <title>Complete genome sequence of Corynebacterium casei LMG S-19264T (=DSM 44701T), isolated from a smear-ripened cheese.</title>
        <authorList>
            <consortium name="US DOE Joint Genome Institute (JGI-PGF)"/>
            <person name="Walter F."/>
            <person name="Albersmeier A."/>
            <person name="Kalinowski J."/>
            <person name="Ruckert C."/>
        </authorList>
    </citation>
    <scope>NUCLEOTIDE SEQUENCE</scope>
    <source>
        <strain evidence="2">NBRC 101628</strain>
    </source>
</reference>
<keyword evidence="3" id="KW-1185">Reference proteome</keyword>